<name>A0A6A6D988_9PEZI</name>
<reference evidence="1" key="1">
    <citation type="journal article" date="2020" name="Stud. Mycol.">
        <title>101 Dothideomycetes genomes: a test case for predicting lifestyles and emergence of pathogens.</title>
        <authorList>
            <person name="Haridas S."/>
            <person name="Albert R."/>
            <person name="Binder M."/>
            <person name="Bloem J."/>
            <person name="Labutti K."/>
            <person name="Salamov A."/>
            <person name="Andreopoulos B."/>
            <person name="Baker S."/>
            <person name="Barry K."/>
            <person name="Bills G."/>
            <person name="Bluhm B."/>
            <person name="Cannon C."/>
            <person name="Castanera R."/>
            <person name="Culley D."/>
            <person name="Daum C."/>
            <person name="Ezra D."/>
            <person name="Gonzalez J."/>
            <person name="Henrissat B."/>
            <person name="Kuo A."/>
            <person name="Liang C."/>
            <person name="Lipzen A."/>
            <person name="Lutzoni F."/>
            <person name="Magnuson J."/>
            <person name="Mondo S."/>
            <person name="Nolan M."/>
            <person name="Ohm R."/>
            <person name="Pangilinan J."/>
            <person name="Park H.-J."/>
            <person name="Ramirez L."/>
            <person name="Alfaro M."/>
            <person name="Sun H."/>
            <person name="Tritt A."/>
            <person name="Yoshinaga Y."/>
            <person name="Zwiers L.-H."/>
            <person name="Turgeon B."/>
            <person name="Goodwin S."/>
            <person name="Spatafora J."/>
            <person name="Crous P."/>
            <person name="Grigoriev I."/>
        </authorList>
    </citation>
    <scope>NUCLEOTIDE SEQUENCE</scope>
    <source>
        <strain evidence="1">CBS 207.26</strain>
    </source>
</reference>
<gene>
    <name evidence="1" type="ORF">K469DRAFT_612983</name>
</gene>
<protein>
    <submittedName>
        <fullName evidence="1">Uncharacterized protein</fullName>
    </submittedName>
</protein>
<accession>A0A6A6D988</accession>
<organism evidence="1 2">
    <name type="scientific">Zopfia rhizophila CBS 207.26</name>
    <dbReference type="NCBI Taxonomy" id="1314779"/>
    <lineage>
        <taxon>Eukaryota</taxon>
        <taxon>Fungi</taxon>
        <taxon>Dikarya</taxon>
        <taxon>Ascomycota</taxon>
        <taxon>Pezizomycotina</taxon>
        <taxon>Dothideomycetes</taxon>
        <taxon>Dothideomycetes incertae sedis</taxon>
        <taxon>Zopfiaceae</taxon>
        <taxon>Zopfia</taxon>
    </lineage>
</organism>
<dbReference type="EMBL" id="ML994765">
    <property type="protein sequence ID" value="KAF2174832.1"/>
    <property type="molecule type" value="Genomic_DNA"/>
</dbReference>
<sequence>YIKSIANYINFFYNLPIMEVCLLYKKIKKLINITLNLRITINTFNKVIECFIIIYLKLLKG</sequence>
<evidence type="ECO:0000313" key="2">
    <source>
        <dbReference type="Proteomes" id="UP000800200"/>
    </source>
</evidence>
<dbReference type="AlphaFoldDB" id="A0A6A6D988"/>
<feature type="non-terminal residue" evidence="1">
    <location>
        <position position="1"/>
    </location>
</feature>
<dbReference type="Proteomes" id="UP000800200">
    <property type="component" value="Unassembled WGS sequence"/>
</dbReference>
<proteinExistence type="predicted"/>
<keyword evidence="2" id="KW-1185">Reference proteome</keyword>
<evidence type="ECO:0000313" key="1">
    <source>
        <dbReference type="EMBL" id="KAF2174832.1"/>
    </source>
</evidence>